<dbReference type="EMBL" id="JBHTCO010000019">
    <property type="protein sequence ID" value="MFC7394223.1"/>
    <property type="molecule type" value="Genomic_DNA"/>
</dbReference>
<comment type="caution">
    <text evidence="2">The sequence shown here is derived from an EMBL/GenBank/DDBJ whole genome shotgun (WGS) entry which is preliminary data.</text>
</comment>
<gene>
    <name evidence="2" type="ORF">ACFQRG_14805</name>
</gene>
<protein>
    <submittedName>
        <fullName evidence="2">Spore germination protein</fullName>
    </submittedName>
</protein>
<dbReference type="PANTHER" id="PTHR37808:SF1">
    <property type="entry name" value="SPORE GERMINATION PROTEIN-LIKE PROTEIN YDZR"/>
    <property type="match status" value="1"/>
</dbReference>
<accession>A0ABW2Q3K2</accession>
<organism evidence="2 3">
    <name type="scientific">Scopulibacillus cellulosilyticus</name>
    <dbReference type="NCBI Taxonomy" id="2665665"/>
    <lineage>
        <taxon>Bacteria</taxon>
        <taxon>Bacillati</taxon>
        <taxon>Bacillota</taxon>
        <taxon>Bacilli</taxon>
        <taxon>Bacillales</taxon>
        <taxon>Sporolactobacillaceae</taxon>
        <taxon>Scopulibacillus</taxon>
    </lineage>
</organism>
<evidence type="ECO:0000313" key="3">
    <source>
        <dbReference type="Proteomes" id="UP001596505"/>
    </source>
</evidence>
<keyword evidence="3" id="KW-1185">Reference proteome</keyword>
<dbReference type="Proteomes" id="UP001596505">
    <property type="component" value="Unassembled WGS sequence"/>
</dbReference>
<reference evidence="3" key="1">
    <citation type="journal article" date="2019" name="Int. J. Syst. Evol. Microbiol.">
        <title>The Global Catalogue of Microorganisms (GCM) 10K type strain sequencing project: providing services to taxonomists for standard genome sequencing and annotation.</title>
        <authorList>
            <consortium name="The Broad Institute Genomics Platform"/>
            <consortium name="The Broad Institute Genome Sequencing Center for Infectious Disease"/>
            <person name="Wu L."/>
            <person name="Ma J."/>
        </authorList>
    </citation>
    <scope>NUCLEOTIDE SEQUENCE [LARGE SCALE GENOMIC DNA]</scope>
    <source>
        <strain evidence="3">CGMCC 1.16305</strain>
    </source>
</reference>
<dbReference type="Pfam" id="PF10676">
    <property type="entry name" value="gerPA"/>
    <property type="match status" value="1"/>
</dbReference>
<sequence>MPSILLSGVKINTLQSGGVINSGDSLALVPKTAVKTFKGSGGNSTGDFHLSNNYFSETNSIDSDINDTNIADI</sequence>
<proteinExistence type="inferred from homology"/>
<name>A0ABW2Q3K2_9BACL</name>
<dbReference type="RefSeq" id="WP_380967350.1">
    <property type="nucleotide sequence ID" value="NZ_JBHTCO010000019.1"/>
</dbReference>
<comment type="similarity">
    <text evidence="1">Belongs to the GerPA/GerPF family.</text>
</comment>
<dbReference type="PANTHER" id="PTHR37808">
    <property type="entry name" value="SPORE GERMINATION PROTEIN-LIKE PROTEIN YDZR-RELATED"/>
    <property type="match status" value="1"/>
</dbReference>
<dbReference type="InterPro" id="IPR019618">
    <property type="entry name" value="Spore_germination_GerPA"/>
</dbReference>
<evidence type="ECO:0000313" key="2">
    <source>
        <dbReference type="EMBL" id="MFC7394223.1"/>
    </source>
</evidence>
<evidence type="ECO:0000256" key="1">
    <source>
        <dbReference type="ARBA" id="ARBA00008103"/>
    </source>
</evidence>